<evidence type="ECO:0000256" key="2">
    <source>
        <dbReference type="ARBA" id="ARBA00009865"/>
    </source>
</evidence>
<evidence type="ECO:0000259" key="8">
    <source>
        <dbReference type="Pfam" id="PF16369"/>
    </source>
</evidence>
<evidence type="ECO:0000256" key="4">
    <source>
        <dbReference type="ARBA" id="ARBA00023295"/>
    </source>
</evidence>
<dbReference type="RefSeq" id="WP_129080232.1">
    <property type="nucleotide sequence ID" value="NZ_QOUX01000047.1"/>
</dbReference>
<evidence type="ECO:0000256" key="3">
    <source>
        <dbReference type="ARBA" id="ARBA00022801"/>
    </source>
</evidence>
<evidence type="ECO:0000256" key="7">
    <source>
        <dbReference type="RuleBase" id="RU361187"/>
    </source>
</evidence>
<dbReference type="PANTHER" id="PTHR43301">
    <property type="entry name" value="ARABINAN ENDO-1,5-ALPHA-L-ARABINOSIDASE"/>
    <property type="match status" value="1"/>
</dbReference>
<dbReference type="Pfam" id="PF04616">
    <property type="entry name" value="Glyco_hydro_43"/>
    <property type="match status" value="1"/>
</dbReference>
<accession>A0A4Q0VM37</accession>
<dbReference type="OrthoDB" id="9801455at2"/>
<dbReference type="InterPro" id="IPR050727">
    <property type="entry name" value="GH43_arabinanases"/>
</dbReference>
<dbReference type="InterPro" id="IPR006710">
    <property type="entry name" value="Glyco_hydro_43"/>
</dbReference>
<gene>
    <name evidence="9" type="ORF">DS745_21185</name>
</gene>
<feature type="domain" description="Extracellular endo-alpha-(1-&gt;5)-L-arabinanase C-terminal" evidence="8">
    <location>
        <begin position="335"/>
        <end position="441"/>
    </location>
</feature>
<dbReference type="Proteomes" id="UP000290649">
    <property type="component" value="Unassembled WGS sequence"/>
</dbReference>
<protein>
    <submittedName>
        <fullName evidence="9">Arabinan endo-1,5-alpha-L-arabinosidase</fullName>
    </submittedName>
</protein>
<evidence type="ECO:0000313" key="9">
    <source>
        <dbReference type="EMBL" id="RXI96253.1"/>
    </source>
</evidence>
<keyword evidence="4 7" id="KW-0326">Glycosidase</keyword>
<dbReference type="AlphaFoldDB" id="A0A4Q0VM37"/>
<proteinExistence type="inferred from homology"/>
<evidence type="ECO:0000256" key="1">
    <source>
        <dbReference type="ARBA" id="ARBA00004834"/>
    </source>
</evidence>
<dbReference type="Pfam" id="PF16369">
    <property type="entry name" value="GH43_C"/>
    <property type="match status" value="1"/>
</dbReference>
<keyword evidence="3 7" id="KW-0378">Hydrolase</keyword>
<dbReference type="GO" id="GO:0005975">
    <property type="term" value="P:carbohydrate metabolic process"/>
    <property type="evidence" value="ECO:0007669"/>
    <property type="project" value="InterPro"/>
</dbReference>
<name>A0A4Q0VM37_9BACI</name>
<feature type="active site" description="Proton donor" evidence="5">
    <location>
        <position position="211"/>
    </location>
</feature>
<organism evidence="9 10">
    <name type="scientific">Anaerobacillus alkaliphilus</name>
    <dbReference type="NCBI Taxonomy" id="1548597"/>
    <lineage>
        <taxon>Bacteria</taxon>
        <taxon>Bacillati</taxon>
        <taxon>Bacillota</taxon>
        <taxon>Bacilli</taxon>
        <taxon>Bacillales</taxon>
        <taxon>Bacillaceae</taxon>
        <taxon>Anaerobacillus</taxon>
    </lineage>
</organism>
<feature type="active site" description="Proton acceptor" evidence="5">
    <location>
        <position position="32"/>
    </location>
</feature>
<evidence type="ECO:0000256" key="6">
    <source>
        <dbReference type="PIRSR" id="PIRSR606710-2"/>
    </source>
</evidence>
<dbReference type="GO" id="GO:0004553">
    <property type="term" value="F:hydrolase activity, hydrolyzing O-glycosyl compounds"/>
    <property type="evidence" value="ECO:0007669"/>
    <property type="project" value="InterPro"/>
</dbReference>
<dbReference type="PANTHER" id="PTHR43301:SF3">
    <property type="entry name" value="ARABINAN ENDO-1,5-ALPHA-L-ARABINOSIDASE A-RELATED"/>
    <property type="match status" value="1"/>
</dbReference>
<dbReference type="Gene3D" id="2.115.10.20">
    <property type="entry name" value="Glycosyl hydrolase domain, family 43"/>
    <property type="match status" value="1"/>
</dbReference>
<evidence type="ECO:0000313" key="10">
    <source>
        <dbReference type="Proteomes" id="UP000290649"/>
    </source>
</evidence>
<dbReference type="SUPFAM" id="SSF75005">
    <property type="entry name" value="Arabinanase/levansucrase/invertase"/>
    <property type="match status" value="1"/>
</dbReference>
<dbReference type="CDD" id="cd08998">
    <property type="entry name" value="GH43_Arb43a-like"/>
    <property type="match status" value="1"/>
</dbReference>
<evidence type="ECO:0000256" key="5">
    <source>
        <dbReference type="PIRSR" id="PIRSR606710-1"/>
    </source>
</evidence>
<comment type="caution">
    <text evidence="9">The sequence shown here is derived from an EMBL/GenBank/DDBJ whole genome shotgun (WGS) entry which is preliminary data.</text>
</comment>
<dbReference type="InterPro" id="IPR032291">
    <property type="entry name" value="Abn2_C"/>
</dbReference>
<comment type="similarity">
    <text evidence="2 7">Belongs to the glycosyl hydrolase 43 family.</text>
</comment>
<reference evidence="9 10" key="1">
    <citation type="journal article" date="2019" name="Int. J. Syst. Evol. Microbiol.">
        <title>Anaerobacillus alkaliphilus sp. nov., a novel alkaliphilic and moderately halophilic bacterium.</title>
        <authorList>
            <person name="Borsodi A.K."/>
            <person name="Aszalos J.M."/>
            <person name="Bihari P."/>
            <person name="Nagy I."/>
            <person name="Schumann P."/>
            <person name="Sproer C."/>
            <person name="Kovacs A.L."/>
            <person name="Boka K."/>
            <person name="Dobosy P."/>
            <person name="Ovari M."/>
            <person name="Szili-Kovacs T."/>
            <person name="Toth E."/>
        </authorList>
    </citation>
    <scope>NUCLEOTIDE SEQUENCE [LARGE SCALE GENOMIC DNA]</scope>
    <source>
        <strain evidence="9 10">B16-10</strain>
    </source>
</reference>
<dbReference type="InterPro" id="IPR023296">
    <property type="entry name" value="Glyco_hydro_beta-prop_sf"/>
</dbReference>
<keyword evidence="10" id="KW-1185">Reference proteome</keyword>
<sequence length="445" mass="51136">MHGPTKPPSYLKEHERSLNPNMSEWSIYNSHDPSIFHDGDTYYILSTDTKTSLLTTEMKSGAQIRKSKNLIDWKWVGHALDGVPKEAFEWTGARGLWAPEVVKWENTYYLYYCASQFGTNQSFIGVATSNSMEGPWQDQGEVFKTTKTDEPNAIDPNLITDRNGNRYLIYGSFFSGIYAARLNHDTGKLLEYGEGVCIARREHETKEGAIEGPYMVYHPDHDMYYLFVSYDSLFSNYNIRVGRSREVTGPFVDFHGNDLKDIDYRPSDEIGTKLLAGYQFSDGSGWMAPGHNSILEQDGAYFIVHHARLLDKKDTFCLHVRRILWTEDGWPIISPERYAGEKIESIDEIQMIGSWDAIKFDRLVQGVNQAFPVKFLPGNICLINNQDYTWRKVDNYTIYVNEKNTSDKMIELKVLKAWDWELDRETIVFTGMDTTGTCIIGKKLE</sequence>
<comment type="pathway">
    <text evidence="1">Glycan metabolism; L-arabinan degradation.</text>
</comment>
<dbReference type="EMBL" id="QOUX01000047">
    <property type="protein sequence ID" value="RXI96253.1"/>
    <property type="molecule type" value="Genomic_DNA"/>
</dbReference>
<feature type="site" description="Important for catalytic activity, responsible for pKa modulation of the active site Glu and correct orientation of both the proton donor and substrate" evidence="6">
    <location>
        <position position="155"/>
    </location>
</feature>